<proteinExistence type="inferred from homology"/>
<keyword evidence="7" id="KW-1185">Reference proteome</keyword>
<dbReference type="Proteomes" id="UP001578633">
    <property type="component" value="Chromosome 1"/>
</dbReference>
<feature type="domain" description="AB hydrolase-1" evidence="5">
    <location>
        <begin position="5"/>
        <end position="233"/>
    </location>
</feature>
<organism evidence="6 7">
    <name type="scientific">Alternaria dauci</name>
    <dbReference type="NCBI Taxonomy" id="48095"/>
    <lineage>
        <taxon>Eukaryota</taxon>
        <taxon>Fungi</taxon>
        <taxon>Dikarya</taxon>
        <taxon>Ascomycota</taxon>
        <taxon>Pezizomycotina</taxon>
        <taxon>Dothideomycetes</taxon>
        <taxon>Pleosporomycetidae</taxon>
        <taxon>Pleosporales</taxon>
        <taxon>Pleosporineae</taxon>
        <taxon>Pleosporaceae</taxon>
        <taxon>Alternaria</taxon>
        <taxon>Alternaria sect. Porri</taxon>
    </lineage>
</organism>
<evidence type="ECO:0000313" key="7">
    <source>
        <dbReference type="Proteomes" id="UP001578633"/>
    </source>
</evidence>
<dbReference type="Gene3D" id="3.40.50.1820">
    <property type="entry name" value="alpha/beta hydrolase"/>
    <property type="match status" value="1"/>
</dbReference>
<keyword evidence="4" id="KW-0576">Peroxisome</keyword>
<dbReference type="InterPro" id="IPR029058">
    <property type="entry name" value="AB_hydrolase_fold"/>
</dbReference>
<comment type="subcellular location">
    <subcellularLocation>
        <location evidence="1">Peroxisome</location>
    </subcellularLocation>
</comment>
<dbReference type="EMBL" id="JBHGVX010000001">
    <property type="protein sequence ID" value="KAL1801721.1"/>
    <property type="molecule type" value="Genomic_DNA"/>
</dbReference>
<evidence type="ECO:0000259" key="5">
    <source>
        <dbReference type="Pfam" id="PF00561"/>
    </source>
</evidence>
<dbReference type="RefSeq" id="XP_069312305.1">
    <property type="nucleotide sequence ID" value="XM_069447424.1"/>
</dbReference>
<evidence type="ECO:0000256" key="3">
    <source>
        <dbReference type="ARBA" id="ARBA00023026"/>
    </source>
</evidence>
<protein>
    <recommendedName>
        <fullName evidence="5">AB hydrolase-1 domain-containing protein</fullName>
    </recommendedName>
</protein>
<dbReference type="Pfam" id="PF00561">
    <property type="entry name" value="Abhydrolase_1"/>
    <property type="match status" value="1"/>
</dbReference>
<evidence type="ECO:0000256" key="2">
    <source>
        <dbReference type="ARBA" id="ARBA00005668"/>
    </source>
</evidence>
<comment type="similarity">
    <text evidence="2">Belongs to the AB hydrolase superfamily. AKT2 hydrolase family.</text>
</comment>
<evidence type="ECO:0000256" key="1">
    <source>
        <dbReference type="ARBA" id="ARBA00004275"/>
    </source>
</evidence>
<comment type="caution">
    <text evidence="6">The sequence shown here is derived from an EMBL/GenBank/DDBJ whole genome shotgun (WGS) entry which is preliminary data.</text>
</comment>
<dbReference type="GeneID" id="96082385"/>
<dbReference type="SUPFAM" id="SSF53474">
    <property type="entry name" value="alpha/beta-Hydrolases"/>
    <property type="match status" value="1"/>
</dbReference>
<evidence type="ECO:0000256" key="4">
    <source>
        <dbReference type="ARBA" id="ARBA00023140"/>
    </source>
</evidence>
<sequence>MAAGLAELLDCEGIEKVVTVSHDLGSFLVSRFHTYQSKYISALAFMGIGYFAPGQDFNQTSVEVYNNITEAKLGYPLLGYWYYYNRPDRHVLMDTHLDSIYSLHFSHNMPNDWIENVAKVDGLESWLAADRRAEYGNEWVTNTTRAQWQATTRAQGGVESAQKWYKAMMRGINSADEDVGRSTLSGIIEQPTIFITAEKDPVAHPAEQLLTTVPYIPGLQIRTVDAGHFLQVEQAGEVNAHLNEFFESL</sequence>
<accession>A0ABR3UZ31</accession>
<evidence type="ECO:0000313" key="6">
    <source>
        <dbReference type="EMBL" id="KAL1801721.1"/>
    </source>
</evidence>
<dbReference type="PANTHER" id="PTHR43329">
    <property type="entry name" value="EPOXIDE HYDROLASE"/>
    <property type="match status" value="1"/>
</dbReference>
<name>A0ABR3UZ31_9PLEO</name>
<reference evidence="6 7" key="1">
    <citation type="submission" date="2024-09" db="EMBL/GenBank/DDBJ databases">
        <title>T2T genomes of carrot and Alternaria dauci and their utility for understanding host-pathogen interaction during carrot leaf blight disease.</title>
        <authorList>
            <person name="Liu W."/>
            <person name="Xu S."/>
            <person name="Ou C."/>
            <person name="Liu X."/>
            <person name="Zhuang F."/>
            <person name="Deng X.W."/>
        </authorList>
    </citation>
    <scope>NUCLEOTIDE SEQUENCE [LARGE SCALE GENOMIC DNA]</scope>
    <source>
        <strain evidence="6 7">A2016</strain>
    </source>
</reference>
<keyword evidence="3" id="KW-0843">Virulence</keyword>
<gene>
    <name evidence="6" type="ORF">ACET3X_002063</name>
</gene>
<dbReference type="InterPro" id="IPR000073">
    <property type="entry name" value="AB_hydrolase_1"/>
</dbReference>